<dbReference type="PANTHER" id="PTHR36922">
    <property type="entry name" value="BLL2446 PROTEIN"/>
    <property type="match status" value="1"/>
</dbReference>
<reference evidence="2" key="1">
    <citation type="submission" date="2023-06" db="EMBL/GenBank/DDBJ databases">
        <title>Genome-scale phylogeny and comparative genomics of the fungal order Sordariales.</title>
        <authorList>
            <consortium name="Lawrence Berkeley National Laboratory"/>
            <person name="Hensen N."/>
            <person name="Bonometti L."/>
            <person name="Westerberg I."/>
            <person name="Brannstrom I.O."/>
            <person name="Guillou S."/>
            <person name="Cros-Aarteil S."/>
            <person name="Calhoun S."/>
            <person name="Haridas S."/>
            <person name="Kuo A."/>
            <person name="Mondo S."/>
            <person name="Pangilinan J."/>
            <person name="Riley R."/>
            <person name="Labutti K."/>
            <person name="Andreopoulos B."/>
            <person name="Lipzen A."/>
            <person name="Chen C."/>
            <person name="Yanf M."/>
            <person name="Daum C."/>
            <person name="Ng V."/>
            <person name="Clum A."/>
            <person name="Steindorff A."/>
            <person name="Ohm R."/>
            <person name="Martin F."/>
            <person name="Silar P."/>
            <person name="Natvig D."/>
            <person name="Lalanne C."/>
            <person name="Gautier V."/>
            <person name="Ament-Velasquez S.L."/>
            <person name="Kruys A."/>
            <person name="Hutchinson M.I."/>
            <person name="Powell A.J."/>
            <person name="Barry K."/>
            <person name="Miller A.N."/>
            <person name="Grigoriev I.V."/>
            <person name="Debuchy R."/>
            <person name="Gladieux P."/>
            <person name="Thoren M.H."/>
            <person name="Johannesson H."/>
        </authorList>
    </citation>
    <scope>NUCLEOTIDE SEQUENCE</scope>
    <source>
        <strain evidence="2">PSN4</strain>
    </source>
</reference>
<feature type="transmembrane region" description="Helical" evidence="1">
    <location>
        <begin position="150"/>
        <end position="173"/>
    </location>
</feature>
<protein>
    <recommendedName>
        <fullName evidence="4">DUF1993 domain-containing protein</fullName>
    </recommendedName>
</protein>
<dbReference type="InterPro" id="IPR034660">
    <property type="entry name" value="DinB/YfiT-like"/>
</dbReference>
<accession>A0AAJ0B819</accession>
<keyword evidence="3" id="KW-1185">Reference proteome</keyword>
<keyword evidence="1" id="KW-0472">Membrane</keyword>
<comment type="caution">
    <text evidence="2">The sequence shown here is derived from an EMBL/GenBank/DDBJ whole genome shotgun (WGS) entry which is preliminary data.</text>
</comment>
<dbReference type="EMBL" id="MU839838">
    <property type="protein sequence ID" value="KAK1753227.1"/>
    <property type="molecule type" value="Genomic_DNA"/>
</dbReference>
<evidence type="ECO:0008006" key="4">
    <source>
        <dbReference type="Google" id="ProtNLM"/>
    </source>
</evidence>
<keyword evidence="1" id="KW-0812">Transmembrane</keyword>
<dbReference type="Pfam" id="PF09351">
    <property type="entry name" value="DUF1993"/>
    <property type="match status" value="1"/>
</dbReference>
<dbReference type="InterPro" id="IPR018531">
    <property type="entry name" value="DUF1993"/>
</dbReference>
<name>A0AAJ0B819_9PEZI</name>
<dbReference type="Gene3D" id="1.20.120.450">
    <property type="entry name" value="dinb family like domain"/>
    <property type="match status" value="1"/>
</dbReference>
<evidence type="ECO:0000313" key="3">
    <source>
        <dbReference type="Proteomes" id="UP001239445"/>
    </source>
</evidence>
<dbReference type="AlphaFoldDB" id="A0AAJ0B819"/>
<evidence type="ECO:0000313" key="2">
    <source>
        <dbReference type="EMBL" id="KAK1753227.1"/>
    </source>
</evidence>
<dbReference type="PANTHER" id="PTHR36922:SF1">
    <property type="entry name" value="DUF1993 DOMAIN-CONTAINING PROTEIN"/>
    <property type="match status" value="1"/>
</dbReference>
<organism evidence="2 3">
    <name type="scientific">Echria macrotheca</name>
    <dbReference type="NCBI Taxonomy" id="438768"/>
    <lineage>
        <taxon>Eukaryota</taxon>
        <taxon>Fungi</taxon>
        <taxon>Dikarya</taxon>
        <taxon>Ascomycota</taxon>
        <taxon>Pezizomycotina</taxon>
        <taxon>Sordariomycetes</taxon>
        <taxon>Sordariomycetidae</taxon>
        <taxon>Sordariales</taxon>
        <taxon>Schizotheciaceae</taxon>
        <taxon>Echria</taxon>
    </lineage>
</organism>
<dbReference type="SUPFAM" id="SSF109854">
    <property type="entry name" value="DinB/YfiT-like putative metalloenzymes"/>
    <property type="match status" value="1"/>
</dbReference>
<sequence>MSTPSTTSLTLYNTTINIYIRSFNLLHTLLTQAQSHLPASSISSLPSARLTPDMYPLHSQIIIASNTALLFASRVAPHLFASSPFEPQDHLNPSTTLADLFSVVDKTLTTLRAIRPDDLEVGTSGADDDDDETKMMEIMIGGDTPFRSNAVGMAMGVALPNIFFHVVTAYGILRREGVPLGKKVYLGPFLEGNNIPKQEEKA</sequence>
<evidence type="ECO:0000256" key="1">
    <source>
        <dbReference type="SAM" id="Phobius"/>
    </source>
</evidence>
<gene>
    <name evidence="2" type="ORF">QBC47DRAFT_388033</name>
</gene>
<keyword evidence="1" id="KW-1133">Transmembrane helix</keyword>
<proteinExistence type="predicted"/>
<dbReference type="Proteomes" id="UP001239445">
    <property type="component" value="Unassembled WGS sequence"/>
</dbReference>